<dbReference type="GO" id="GO:0005886">
    <property type="term" value="C:plasma membrane"/>
    <property type="evidence" value="ECO:0007669"/>
    <property type="project" value="InterPro"/>
</dbReference>
<keyword evidence="3 6" id="KW-1133">Transmembrane helix</keyword>
<keyword evidence="7" id="KW-0732">Signal</keyword>
<dbReference type="RefSeq" id="XP_033599814.1">
    <property type="nucleotide sequence ID" value="XM_033741294.1"/>
</dbReference>
<evidence type="ECO:0000256" key="1">
    <source>
        <dbReference type="ARBA" id="ARBA00004141"/>
    </source>
</evidence>
<gene>
    <name evidence="8" type="ORF">EJ05DRAFT_387968</name>
</gene>
<feature type="compositionally biased region" description="Basic and acidic residues" evidence="5">
    <location>
        <begin position="264"/>
        <end position="280"/>
    </location>
</feature>
<dbReference type="GeneID" id="54482348"/>
<dbReference type="AlphaFoldDB" id="A0A6A6W420"/>
<dbReference type="Proteomes" id="UP000799437">
    <property type="component" value="Unassembled WGS sequence"/>
</dbReference>
<proteinExistence type="predicted"/>
<dbReference type="InterPro" id="IPR009571">
    <property type="entry name" value="SUR7/Rim9-like_fungi"/>
</dbReference>
<keyword evidence="4 6" id="KW-0472">Membrane</keyword>
<feature type="compositionally biased region" description="Gly residues" evidence="5">
    <location>
        <begin position="691"/>
        <end position="702"/>
    </location>
</feature>
<protein>
    <submittedName>
        <fullName evidence="8">Pali-domain-containing protein</fullName>
    </submittedName>
</protein>
<keyword evidence="9" id="KW-1185">Reference proteome</keyword>
<feature type="compositionally biased region" description="Polar residues" evidence="5">
    <location>
        <begin position="580"/>
        <end position="592"/>
    </location>
</feature>
<comment type="subcellular location">
    <subcellularLocation>
        <location evidence="1">Membrane</location>
        <topology evidence="1">Multi-pass membrane protein</topology>
    </subcellularLocation>
</comment>
<feature type="chain" id="PRO_5025346671" evidence="7">
    <location>
        <begin position="26"/>
        <end position="733"/>
    </location>
</feature>
<dbReference type="Pfam" id="PF06687">
    <property type="entry name" value="SUR7"/>
    <property type="match status" value="1"/>
</dbReference>
<dbReference type="GO" id="GO:0035838">
    <property type="term" value="C:growing cell tip"/>
    <property type="evidence" value="ECO:0007669"/>
    <property type="project" value="TreeGrafter"/>
</dbReference>
<evidence type="ECO:0000256" key="7">
    <source>
        <dbReference type="SAM" id="SignalP"/>
    </source>
</evidence>
<feature type="compositionally biased region" description="Polar residues" evidence="5">
    <location>
        <begin position="553"/>
        <end position="568"/>
    </location>
</feature>
<evidence type="ECO:0000313" key="8">
    <source>
        <dbReference type="EMBL" id="KAF2757363.1"/>
    </source>
</evidence>
<dbReference type="GO" id="GO:0032153">
    <property type="term" value="C:cell division site"/>
    <property type="evidence" value="ECO:0007669"/>
    <property type="project" value="TreeGrafter"/>
</dbReference>
<accession>A0A6A6W420</accession>
<evidence type="ECO:0000256" key="5">
    <source>
        <dbReference type="SAM" id="MobiDB-lite"/>
    </source>
</evidence>
<evidence type="ECO:0000256" key="2">
    <source>
        <dbReference type="ARBA" id="ARBA00022692"/>
    </source>
</evidence>
<organism evidence="8 9">
    <name type="scientific">Pseudovirgaria hyperparasitica</name>
    <dbReference type="NCBI Taxonomy" id="470096"/>
    <lineage>
        <taxon>Eukaryota</taxon>
        <taxon>Fungi</taxon>
        <taxon>Dikarya</taxon>
        <taxon>Ascomycota</taxon>
        <taxon>Pezizomycotina</taxon>
        <taxon>Dothideomycetes</taxon>
        <taxon>Dothideomycetes incertae sedis</taxon>
        <taxon>Acrospermales</taxon>
        <taxon>Acrospermaceae</taxon>
        <taxon>Pseudovirgaria</taxon>
    </lineage>
</organism>
<evidence type="ECO:0000256" key="4">
    <source>
        <dbReference type="ARBA" id="ARBA00023136"/>
    </source>
</evidence>
<feature type="compositionally biased region" description="Pro residues" evidence="5">
    <location>
        <begin position="201"/>
        <end position="211"/>
    </location>
</feature>
<feature type="compositionally biased region" description="Polar residues" evidence="5">
    <location>
        <begin position="638"/>
        <end position="648"/>
    </location>
</feature>
<keyword evidence="2 6" id="KW-0812">Transmembrane</keyword>
<feature type="compositionally biased region" description="Gly residues" evidence="5">
    <location>
        <begin position="366"/>
        <end position="383"/>
    </location>
</feature>
<dbReference type="PANTHER" id="PTHR28013:SF3">
    <property type="entry name" value="PROTEIN DCV1-RELATED"/>
    <property type="match status" value="1"/>
</dbReference>
<evidence type="ECO:0000256" key="3">
    <source>
        <dbReference type="ARBA" id="ARBA00022989"/>
    </source>
</evidence>
<evidence type="ECO:0000313" key="9">
    <source>
        <dbReference type="Proteomes" id="UP000799437"/>
    </source>
</evidence>
<feature type="transmembrane region" description="Helical" evidence="6">
    <location>
        <begin position="82"/>
        <end position="105"/>
    </location>
</feature>
<feature type="region of interest" description="Disordered" evidence="5">
    <location>
        <begin position="444"/>
        <end position="733"/>
    </location>
</feature>
<name>A0A6A6W420_9PEZI</name>
<evidence type="ECO:0000256" key="6">
    <source>
        <dbReference type="SAM" id="Phobius"/>
    </source>
</evidence>
<feature type="transmembrane region" description="Helical" evidence="6">
    <location>
        <begin position="117"/>
        <end position="143"/>
    </location>
</feature>
<dbReference type="EMBL" id="ML996573">
    <property type="protein sequence ID" value="KAF2757363.1"/>
    <property type="molecule type" value="Genomic_DNA"/>
</dbReference>
<dbReference type="OrthoDB" id="2354757at2759"/>
<feature type="compositionally biased region" description="Pro residues" evidence="5">
    <location>
        <begin position="652"/>
        <end position="663"/>
    </location>
</feature>
<feature type="transmembrane region" description="Helical" evidence="6">
    <location>
        <begin position="149"/>
        <end position="171"/>
    </location>
</feature>
<sequence>MLRPATPLSLCFLIAFVLLLLSVLSTPVIKAIPLATYKGVNFGVFGFCEPDKCSGIVVGYDTTTLFGQNEDFTLSAGTRTSLSSILIVHPVAALLCLICFGLAFAAHFHAPSHSPRYLLALLILTFPTLLVTLLAFLVDILLFIPHLQWGGWIVLAATIVIVVGIVMTCAMRRTLVSRRARKQRINENADMNGSNFYASRMPPPNPPPPSEPTFMDSLPRAESPPPLSAGNTLVNSDKGPDFATFDLQQQKNDDRQPLNPVRSNSDRDEAPGRYYGDRGLHGPGNGQGPPRDQYGNSGPLDAYGQPLRHQNSNGTMGSQGSRGPPPPGFFRGRGGPPRGGPRGGFGPRGGYRGGPQGMRGPPPPGWNGGRGGMGPGPMMGRGQRGPPPMYETDQFYGGGPPPGRNMAPAGYGAAYTEPRDVSPPRDYMQDTGPIGQAIEMDAVNGVVPPRSPNGPGYGLRDSDGDVQGMIGLQQQRLANDLPPLRPDEGVASPTSEYSSRQSEFVPARAAWNAPSQQQQPVPPQPFRNEPSSARGLSPIQASPIELSAGTPMMAQSKSPPQGSRQSTDYYEDVDPRFAPETTSPTKISSGLASSVALPATLAPSHPHQLAPQQVALDPSSSYEELADGARSPAASDASHFTSVSQRPVNPNWAPPPGEYPPGPYGHQSAMQSARQPQREDLLAANPDFGLPGVGPPGRGGRGGGHRGRGGAGRGAFGQSGLTPAGRYPGPNAF</sequence>
<feature type="compositionally biased region" description="Polar residues" evidence="5">
    <location>
        <begin position="492"/>
        <end position="502"/>
    </location>
</feature>
<dbReference type="InterPro" id="IPR051380">
    <property type="entry name" value="pH-response_reg_palI/RIM9"/>
</dbReference>
<feature type="compositionally biased region" description="Gly residues" evidence="5">
    <location>
        <begin position="331"/>
        <end position="357"/>
    </location>
</feature>
<feature type="signal peptide" evidence="7">
    <location>
        <begin position="1"/>
        <end position="25"/>
    </location>
</feature>
<reference evidence="8" key="1">
    <citation type="journal article" date="2020" name="Stud. Mycol.">
        <title>101 Dothideomycetes genomes: a test case for predicting lifestyles and emergence of pathogens.</title>
        <authorList>
            <person name="Haridas S."/>
            <person name="Albert R."/>
            <person name="Binder M."/>
            <person name="Bloem J."/>
            <person name="Labutti K."/>
            <person name="Salamov A."/>
            <person name="Andreopoulos B."/>
            <person name="Baker S."/>
            <person name="Barry K."/>
            <person name="Bills G."/>
            <person name="Bluhm B."/>
            <person name="Cannon C."/>
            <person name="Castanera R."/>
            <person name="Culley D."/>
            <person name="Daum C."/>
            <person name="Ezra D."/>
            <person name="Gonzalez J."/>
            <person name="Henrissat B."/>
            <person name="Kuo A."/>
            <person name="Liang C."/>
            <person name="Lipzen A."/>
            <person name="Lutzoni F."/>
            <person name="Magnuson J."/>
            <person name="Mondo S."/>
            <person name="Nolan M."/>
            <person name="Ohm R."/>
            <person name="Pangilinan J."/>
            <person name="Park H.-J."/>
            <person name="Ramirez L."/>
            <person name="Alfaro M."/>
            <person name="Sun H."/>
            <person name="Tritt A."/>
            <person name="Yoshinaga Y."/>
            <person name="Zwiers L.-H."/>
            <person name="Turgeon B."/>
            <person name="Goodwin S."/>
            <person name="Spatafora J."/>
            <person name="Crous P."/>
            <person name="Grigoriev I."/>
        </authorList>
    </citation>
    <scope>NUCLEOTIDE SEQUENCE</scope>
    <source>
        <strain evidence="8">CBS 121739</strain>
    </source>
</reference>
<feature type="region of interest" description="Disordered" evidence="5">
    <location>
        <begin position="191"/>
        <end position="432"/>
    </location>
</feature>
<dbReference type="PANTHER" id="PTHR28013">
    <property type="entry name" value="PROTEIN DCV1-RELATED"/>
    <property type="match status" value="1"/>
</dbReference>